<keyword evidence="3" id="KW-1185">Reference proteome</keyword>
<feature type="transmembrane region" description="Helical" evidence="1">
    <location>
        <begin position="109"/>
        <end position="137"/>
    </location>
</feature>
<name>A0ABZ1L9B8_9ACTN</name>
<sequence>MPNSTRQPAFTAGAPVAAGPAVTAAGPAVTAPGPAVTAPGDETDPRWWMAPLAATVVAPLLSFLMAVWADLFTALPVFLIGGFVLPLALVVPGWCLARTRRRRQARIDLATLACCLAVAYPALIGGIGVAVFVVMLLTGNIHS</sequence>
<evidence type="ECO:0000313" key="2">
    <source>
        <dbReference type="EMBL" id="WTR70967.1"/>
    </source>
</evidence>
<reference evidence="2 3" key="1">
    <citation type="submission" date="2022-10" db="EMBL/GenBank/DDBJ databases">
        <title>The complete genomes of actinobacterial strains from the NBC collection.</title>
        <authorList>
            <person name="Joergensen T.S."/>
            <person name="Alvarez Arevalo M."/>
            <person name="Sterndorff E.B."/>
            <person name="Faurdal D."/>
            <person name="Vuksanovic O."/>
            <person name="Mourched A.-S."/>
            <person name="Charusanti P."/>
            <person name="Shaw S."/>
            <person name="Blin K."/>
            <person name="Weber T."/>
        </authorList>
    </citation>
    <scope>NUCLEOTIDE SEQUENCE [LARGE SCALE GENOMIC DNA]</scope>
    <source>
        <strain evidence="2 3">NBC_00123</strain>
    </source>
</reference>
<protein>
    <recommendedName>
        <fullName evidence="4">DUF4190 domain-containing protein</fullName>
    </recommendedName>
</protein>
<gene>
    <name evidence="2" type="ORF">OG814_17590</name>
</gene>
<dbReference type="EMBL" id="CP108188">
    <property type="protein sequence ID" value="WTR70967.1"/>
    <property type="molecule type" value="Genomic_DNA"/>
</dbReference>
<keyword evidence="1" id="KW-0812">Transmembrane</keyword>
<dbReference type="Proteomes" id="UP001622594">
    <property type="component" value="Chromosome"/>
</dbReference>
<dbReference type="RefSeq" id="WP_406334896.1">
    <property type="nucleotide sequence ID" value="NZ_CP108188.1"/>
</dbReference>
<organism evidence="2 3">
    <name type="scientific">Streptomyces zaomyceticus</name>
    <dbReference type="NCBI Taxonomy" id="68286"/>
    <lineage>
        <taxon>Bacteria</taxon>
        <taxon>Bacillati</taxon>
        <taxon>Actinomycetota</taxon>
        <taxon>Actinomycetes</taxon>
        <taxon>Kitasatosporales</taxon>
        <taxon>Streptomycetaceae</taxon>
        <taxon>Streptomyces</taxon>
    </lineage>
</organism>
<evidence type="ECO:0008006" key="4">
    <source>
        <dbReference type="Google" id="ProtNLM"/>
    </source>
</evidence>
<accession>A0ABZ1L9B8</accession>
<feature type="transmembrane region" description="Helical" evidence="1">
    <location>
        <begin position="75"/>
        <end position="97"/>
    </location>
</feature>
<evidence type="ECO:0000256" key="1">
    <source>
        <dbReference type="SAM" id="Phobius"/>
    </source>
</evidence>
<proteinExistence type="predicted"/>
<feature type="transmembrane region" description="Helical" evidence="1">
    <location>
        <begin position="47"/>
        <end position="69"/>
    </location>
</feature>
<evidence type="ECO:0000313" key="3">
    <source>
        <dbReference type="Proteomes" id="UP001622594"/>
    </source>
</evidence>
<keyword evidence="1" id="KW-1133">Transmembrane helix</keyword>
<keyword evidence="1" id="KW-0472">Membrane</keyword>